<evidence type="ECO:0000256" key="6">
    <source>
        <dbReference type="ARBA" id="ARBA00022723"/>
    </source>
</evidence>
<accession>A0A916TPD8</accession>
<keyword evidence="8 14" id="KW-0862">Zinc</keyword>
<proteinExistence type="inferred from homology"/>
<evidence type="ECO:0000256" key="8">
    <source>
        <dbReference type="ARBA" id="ARBA00022833"/>
    </source>
</evidence>
<comment type="catalytic activity">
    <reaction evidence="11 15">
        <text>cytidine + H2O + H(+) = uridine + NH4(+)</text>
        <dbReference type="Rhea" id="RHEA:16069"/>
        <dbReference type="ChEBI" id="CHEBI:15377"/>
        <dbReference type="ChEBI" id="CHEBI:15378"/>
        <dbReference type="ChEBI" id="CHEBI:16704"/>
        <dbReference type="ChEBI" id="CHEBI:17562"/>
        <dbReference type="ChEBI" id="CHEBI:28938"/>
        <dbReference type="EC" id="3.5.4.5"/>
    </reaction>
</comment>
<name>A0A916TPD8_9HYPH</name>
<feature type="binding site" evidence="14">
    <location>
        <position position="54"/>
    </location>
    <ligand>
        <name>Zn(2+)</name>
        <dbReference type="ChEBI" id="CHEBI:29105"/>
        <note>catalytic</note>
    </ligand>
</feature>
<dbReference type="Proteomes" id="UP000605148">
    <property type="component" value="Unassembled WGS sequence"/>
</dbReference>
<dbReference type="RefSeq" id="WP_150497345.1">
    <property type="nucleotide sequence ID" value="NZ_BMFA01000010.1"/>
</dbReference>
<dbReference type="GO" id="GO:0008270">
    <property type="term" value="F:zinc ion binding"/>
    <property type="evidence" value="ECO:0007669"/>
    <property type="project" value="UniProtKB-UniRule"/>
</dbReference>
<dbReference type="InterPro" id="IPR016192">
    <property type="entry name" value="APOBEC/CMP_deaminase_Zn-bd"/>
</dbReference>
<dbReference type="Pfam" id="PF00383">
    <property type="entry name" value="dCMP_cyt_deam_1"/>
    <property type="match status" value="1"/>
</dbReference>
<evidence type="ECO:0000256" key="4">
    <source>
        <dbReference type="ARBA" id="ARBA00012783"/>
    </source>
</evidence>
<evidence type="ECO:0000256" key="13">
    <source>
        <dbReference type="PIRSR" id="PIRSR606262-2"/>
    </source>
</evidence>
<evidence type="ECO:0000259" key="16">
    <source>
        <dbReference type="PROSITE" id="PS51747"/>
    </source>
</evidence>
<dbReference type="InterPro" id="IPR006262">
    <property type="entry name" value="Cyt_deam_tetra"/>
</dbReference>
<evidence type="ECO:0000256" key="12">
    <source>
        <dbReference type="PIRSR" id="PIRSR606262-1"/>
    </source>
</evidence>
<dbReference type="Gene3D" id="3.40.140.10">
    <property type="entry name" value="Cytidine Deaminase, domain 2"/>
    <property type="match status" value="1"/>
</dbReference>
<keyword evidence="6 14" id="KW-0479">Metal-binding</keyword>
<protein>
    <recommendedName>
        <fullName evidence="5 15">Cytidine deaminase</fullName>
        <ecNumber evidence="4 15">3.5.4.5</ecNumber>
    </recommendedName>
    <alternativeName>
        <fullName evidence="9 15">Cytidine aminohydrolase</fullName>
    </alternativeName>
</protein>
<dbReference type="PANTHER" id="PTHR11644">
    <property type="entry name" value="CYTIDINE DEAMINASE"/>
    <property type="match status" value="1"/>
</dbReference>
<dbReference type="FunFam" id="3.40.140.10:FF:000008">
    <property type="entry name" value="Cytidine deaminase"/>
    <property type="match status" value="1"/>
</dbReference>
<dbReference type="GO" id="GO:0072527">
    <property type="term" value="P:pyrimidine-containing compound metabolic process"/>
    <property type="evidence" value="ECO:0007669"/>
    <property type="project" value="UniProtKB-ARBA"/>
</dbReference>
<keyword evidence="18" id="KW-1185">Reference proteome</keyword>
<evidence type="ECO:0000313" key="18">
    <source>
        <dbReference type="Proteomes" id="UP000605148"/>
    </source>
</evidence>
<evidence type="ECO:0000256" key="15">
    <source>
        <dbReference type="RuleBase" id="RU364006"/>
    </source>
</evidence>
<dbReference type="GO" id="GO:0005829">
    <property type="term" value="C:cytosol"/>
    <property type="evidence" value="ECO:0007669"/>
    <property type="project" value="TreeGrafter"/>
</dbReference>
<evidence type="ECO:0000256" key="2">
    <source>
        <dbReference type="ARBA" id="ARBA00003949"/>
    </source>
</evidence>
<dbReference type="GO" id="GO:0004126">
    <property type="term" value="F:cytidine deaminase activity"/>
    <property type="evidence" value="ECO:0007669"/>
    <property type="project" value="UniProtKB-UniRule"/>
</dbReference>
<gene>
    <name evidence="17" type="primary">cdd</name>
    <name evidence="17" type="ORF">GCM10011316_32040</name>
</gene>
<dbReference type="OrthoDB" id="9795347at2"/>
<dbReference type="NCBIfam" id="TIGR01354">
    <property type="entry name" value="cyt_deam_tetra"/>
    <property type="match status" value="1"/>
</dbReference>
<evidence type="ECO:0000256" key="7">
    <source>
        <dbReference type="ARBA" id="ARBA00022801"/>
    </source>
</evidence>
<evidence type="ECO:0000256" key="11">
    <source>
        <dbReference type="ARBA" id="ARBA00049558"/>
    </source>
</evidence>
<feature type="domain" description="CMP/dCMP-type deaminase" evidence="16">
    <location>
        <begin position="2"/>
        <end position="128"/>
    </location>
</feature>
<evidence type="ECO:0000313" key="17">
    <source>
        <dbReference type="EMBL" id="GGB57584.1"/>
    </source>
</evidence>
<dbReference type="InterPro" id="IPR002125">
    <property type="entry name" value="CMP_dCMP_dom"/>
</dbReference>
<evidence type="ECO:0000256" key="10">
    <source>
        <dbReference type="ARBA" id="ARBA00049252"/>
    </source>
</evidence>
<dbReference type="SUPFAM" id="SSF53927">
    <property type="entry name" value="Cytidine deaminase-like"/>
    <property type="match status" value="1"/>
</dbReference>
<dbReference type="PROSITE" id="PS51747">
    <property type="entry name" value="CYT_DCMP_DEAMINASES_2"/>
    <property type="match status" value="1"/>
</dbReference>
<feature type="active site" description="Proton donor" evidence="12">
    <location>
        <position position="56"/>
    </location>
</feature>
<dbReference type="PANTHER" id="PTHR11644:SF2">
    <property type="entry name" value="CYTIDINE DEAMINASE"/>
    <property type="match status" value="1"/>
</dbReference>
<dbReference type="EMBL" id="BMFA01000010">
    <property type="protein sequence ID" value="GGB57584.1"/>
    <property type="molecule type" value="Genomic_DNA"/>
</dbReference>
<organism evidence="17 18">
    <name type="scientific">Roseibium aquae</name>
    <dbReference type="NCBI Taxonomy" id="1323746"/>
    <lineage>
        <taxon>Bacteria</taxon>
        <taxon>Pseudomonadati</taxon>
        <taxon>Pseudomonadota</taxon>
        <taxon>Alphaproteobacteria</taxon>
        <taxon>Hyphomicrobiales</taxon>
        <taxon>Stappiaceae</taxon>
        <taxon>Roseibium</taxon>
    </lineage>
</organism>
<keyword evidence="7 15" id="KW-0378">Hydrolase</keyword>
<evidence type="ECO:0000256" key="9">
    <source>
        <dbReference type="ARBA" id="ARBA00032005"/>
    </source>
</evidence>
<comment type="function">
    <text evidence="2 15">This enzyme scavenges exogenous and endogenous cytidine and 2'-deoxycytidine for UMP synthesis.</text>
</comment>
<dbReference type="GO" id="GO:0042802">
    <property type="term" value="F:identical protein binding"/>
    <property type="evidence" value="ECO:0007669"/>
    <property type="project" value="UniProtKB-ARBA"/>
</dbReference>
<dbReference type="PROSITE" id="PS00903">
    <property type="entry name" value="CYT_DCMP_DEAMINASES_1"/>
    <property type="match status" value="1"/>
</dbReference>
<reference evidence="17" key="1">
    <citation type="journal article" date="2014" name="Int. J. Syst. Evol. Microbiol.">
        <title>Complete genome sequence of Corynebacterium casei LMG S-19264T (=DSM 44701T), isolated from a smear-ripened cheese.</title>
        <authorList>
            <consortium name="US DOE Joint Genome Institute (JGI-PGF)"/>
            <person name="Walter F."/>
            <person name="Albersmeier A."/>
            <person name="Kalinowski J."/>
            <person name="Ruckert C."/>
        </authorList>
    </citation>
    <scope>NUCLEOTIDE SEQUENCE</scope>
    <source>
        <strain evidence="17">CGMCC 1.12426</strain>
    </source>
</reference>
<reference evidence="17" key="2">
    <citation type="submission" date="2020-09" db="EMBL/GenBank/DDBJ databases">
        <authorList>
            <person name="Sun Q."/>
            <person name="Zhou Y."/>
        </authorList>
    </citation>
    <scope>NUCLEOTIDE SEQUENCE</scope>
    <source>
        <strain evidence="17">CGMCC 1.12426</strain>
    </source>
</reference>
<feature type="binding site" evidence="14">
    <location>
        <position position="89"/>
    </location>
    <ligand>
        <name>Zn(2+)</name>
        <dbReference type="ChEBI" id="CHEBI:29105"/>
        <note>catalytic</note>
    </ligand>
</feature>
<feature type="binding site" evidence="13">
    <location>
        <begin position="43"/>
        <end position="49"/>
    </location>
    <ligand>
        <name>substrate</name>
    </ligand>
</feature>
<dbReference type="AlphaFoldDB" id="A0A916TPD8"/>
<dbReference type="CDD" id="cd01283">
    <property type="entry name" value="cytidine_deaminase"/>
    <property type="match status" value="1"/>
</dbReference>
<comment type="cofactor">
    <cofactor evidence="1 14 15">
        <name>Zn(2+)</name>
        <dbReference type="ChEBI" id="CHEBI:29105"/>
    </cofactor>
</comment>
<feature type="binding site" evidence="14">
    <location>
        <position position="86"/>
    </location>
    <ligand>
        <name>Zn(2+)</name>
        <dbReference type="ChEBI" id="CHEBI:29105"/>
        <note>catalytic</note>
    </ligand>
</feature>
<evidence type="ECO:0000256" key="5">
    <source>
        <dbReference type="ARBA" id="ARBA00018266"/>
    </source>
</evidence>
<evidence type="ECO:0000256" key="3">
    <source>
        <dbReference type="ARBA" id="ARBA00006576"/>
    </source>
</evidence>
<dbReference type="EC" id="3.5.4.5" evidence="4 15"/>
<dbReference type="InterPro" id="IPR050202">
    <property type="entry name" value="Cyt/Deoxycyt_deaminase"/>
</dbReference>
<dbReference type="NCBIfam" id="NF004064">
    <property type="entry name" value="PRK05578.1"/>
    <property type="match status" value="1"/>
</dbReference>
<comment type="similarity">
    <text evidence="3 15">Belongs to the cytidine and deoxycytidylate deaminase family.</text>
</comment>
<evidence type="ECO:0000256" key="1">
    <source>
        <dbReference type="ARBA" id="ARBA00001947"/>
    </source>
</evidence>
<dbReference type="InterPro" id="IPR016193">
    <property type="entry name" value="Cytidine_deaminase-like"/>
</dbReference>
<sequence length="128" mass="13358">MTTLDQLFETAKSARERAYAPYSDFKVGAAILTKGGKVIAGCNVENAAYPEGVCAEGGAISAMILAGETEIAEVVVVGDAALCTPCGGCRQKLKEFADGTVKVHVADLFGIRRTFSVAELLPAGFELK</sequence>
<comment type="caution">
    <text evidence="17">The sequence shown here is derived from an EMBL/GenBank/DDBJ whole genome shotgun (WGS) entry which is preliminary data.</text>
</comment>
<comment type="catalytic activity">
    <reaction evidence="10 15">
        <text>2'-deoxycytidine + H2O + H(+) = 2'-deoxyuridine + NH4(+)</text>
        <dbReference type="Rhea" id="RHEA:13433"/>
        <dbReference type="ChEBI" id="CHEBI:15377"/>
        <dbReference type="ChEBI" id="CHEBI:15378"/>
        <dbReference type="ChEBI" id="CHEBI:15698"/>
        <dbReference type="ChEBI" id="CHEBI:16450"/>
        <dbReference type="ChEBI" id="CHEBI:28938"/>
        <dbReference type="EC" id="3.5.4.5"/>
    </reaction>
</comment>
<evidence type="ECO:0000256" key="14">
    <source>
        <dbReference type="PIRSR" id="PIRSR606262-3"/>
    </source>
</evidence>
<dbReference type="GO" id="GO:0055086">
    <property type="term" value="P:nucleobase-containing small molecule metabolic process"/>
    <property type="evidence" value="ECO:0007669"/>
    <property type="project" value="UniProtKB-ARBA"/>
</dbReference>